<comment type="caution">
    <text evidence="1">The sequence shown here is derived from an EMBL/GenBank/DDBJ whole genome shotgun (WGS) entry which is preliminary data.</text>
</comment>
<name>A0A391NV08_9EUKA</name>
<feature type="non-terminal residue" evidence="1">
    <location>
        <position position="210"/>
    </location>
</feature>
<organism evidence="1 2">
    <name type="scientific">Kipferlia bialata</name>
    <dbReference type="NCBI Taxonomy" id="797122"/>
    <lineage>
        <taxon>Eukaryota</taxon>
        <taxon>Metamonada</taxon>
        <taxon>Carpediemonas-like organisms</taxon>
        <taxon>Kipferlia</taxon>
    </lineage>
</organism>
<evidence type="ECO:0000313" key="2">
    <source>
        <dbReference type="Proteomes" id="UP000265618"/>
    </source>
</evidence>
<keyword evidence="2" id="KW-1185">Reference proteome</keyword>
<accession>A0A391NV08</accession>
<dbReference type="EMBL" id="BDIP01009374">
    <property type="protein sequence ID" value="GCA65001.1"/>
    <property type="molecule type" value="Genomic_DNA"/>
</dbReference>
<gene>
    <name evidence="1" type="ORF">KIPB_015979</name>
</gene>
<protein>
    <submittedName>
        <fullName evidence="1">Uncharacterized protein</fullName>
    </submittedName>
</protein>
<sequence>MGQAAKPLDRKLDGVKHDVRHLRSRMSEEDRKDKYLVCIAYMATRPGCTLQDALEVTGCCRSHYYERVKKKGAAAGAKPAKIGRPRAYTPEDSEAVDSYILGRTVLRQATKVHQVVEFCRERGSLASKSTLTRLAHDHGKKVKIRYYSKSRVMDPAKVVTWCAAIENVLQGVRACMIFNLDEVPGCGMRVRSGTSTGLVSKHCEVSDGVL</sequence>
<evidence type="ECO:0000313" key="1">
    <source>
        <dbReference type="EMBL" id="GCA65001.1"/>
    </source>
</evidence>
<proteinExistence type="predicted"/>
<reference evidence="1 2" key="1">
    <citation type="journal article" date="2018" name="PLoS ONE">
        <title>The draft genome of Kipferlia bialata reveals reductive genome evolution in fornicate parasites.</title>
        <authorList>
            <person name="Tanifuji G."/>
            <person name="Takabayashi S."/>
            <person name="Kume K."/>
            <person name="Takagi M."/>
            <person name="Nakayama T."/>
            <person name="Kamikawa R."/>
            <person name="Inagaki Y."/>
            <person name="Hashimoto T."/>
        </authorList>
    </citation>
    <scope>NUCLEOTIDE SEQUENCE [LARGE SCALE GENOMIC DNA]</scope>
    <source>
        <strain evidence="1">NY0173</strain>
    </source>
</reference>
<dbReference type="Proteomes" id="UP000265618">
    <property type="component" value="Unassembled WGS sequence"/>
</dbReference>
<dbReference type="AlphaFoldDB" id="A0A391NV08"/>